<dbReference type="RefSeq" id="XP_003244201.1">
    <property type="nucleotide sequence ID" value="XM_003244153.3"/>
</dbReference>
<evidence type="ECO:0000313" key="7">
    <source>
        <dbReference type="Proteomes" id="UP000007819"/>
    </source>
</evidence>
<keyword evidence="1" id="KW-0479">Metal-binding</keyword>
<keyword evidence="7" id="KW-1185">Reference proteome</keyword>
<dbReference type="EnsemblMetazoa" id="XM_003244154.4">
    <property type="protein sequence ID" value="XP_003244202.1"/>
    <property type="gene ID" value="LOC100574124"/>
</dbReference>
<evidence type="ECO:0000259" key="5">
    <source>
        <dbReference type="PROSITE" id="PS51800"/>
    </source>
</evidence>
<evidence type="ECO:0000256" key="1">
    <source>
        <dbReference type="ARBA" id="ARBA00022723"/>
    </source>
</evidence>
<accession>A0A8R2A6B2</accession>
<dbReference type="PROSITE" id="PS51800">
    <property type="entry name" value="ZF_CHHC_U11_48K"/>
    <property type="match status" value="1"/>
</dbReference>
<organism evidence="6 7">
    <name type="scientific">Acyrthosiphon pisum</name>
    <name type="common">Pea aphid</name>
    <dbReference type="NCBI Taxonomy" id="7029"/>
    <lineage>
        <taxon>Eukaryota</taxon>
        <taxon>Metazoa</taxon>
        <taxon>Ecdysozoa</taxon>
        <taxon>Arthropoda</taxon>
        <taxon>Hexapoda</taxon>
        <taxon>Insecta</taxon>
        <taxon>Pterygota</taxon>
        <taxon>Neoptera</taxon>
        <taxon>Paraneoptera</taxon>
        <taxon>Hemiptera</taxon>
        <taxon>Sternorrhyncha</taxon>
        <taxon>Aphidomorpha</taxon>
        <taxon>Aphidoidea</taxon>
        <taxon>Aphididae</taxon>
        <taxon>Macrosiphini</taxon>
        <taxon>Acyrthosiphon</taxon>
    </lineage>
</organism>
<dbReference type="OrthoDB" id="5839404at2759"/>
<feature type="domain" description="CHHC U11-48K-type" evidence="5">
    <location>
        <begin position="14"/>
        <end position="41"/>
    </location>
</feature>
<dbReference type="KEGG" id="api:100574124"/>
<keyword evidence="2" id="KW-0863">Zinc-finger</keyword>
<feature type="compositionally biased region" description="Low complexity" evidence="4">
    <location>
        <begin position="178"/>
        <end position="194"/>
    </location>
</feature>
<evidence type="ECO:0000313" key="6">
    <source>
        <dbReference type="EnsemblMetazoa" id="XP_003244202.1"/>
    </source>
</evidence>
<dbReference type="GeneID" id="100574124"/>
<dbReference type="Proteomes" id="UP000007819">
    <property type="component" value="Chromosome X"/>
</dbReference>
<reference evidence="7" key="1">
    <citation type="submission" date="2010-06" db="EMBL/GenBank/DDBJ databases">
        <authorList>
            <person name="Jiang H."/>
            <person name="Abraham K."/>
            <person name="Ali S."/>
            <person name="Alsbrooks S.L."/>
            <person name="Anim B.N."/>
            <person name="Anosike U.S."/>
            <person name="Attaway T."/>
            <person name="Bandaranaike D.P."/>
            <person name="Battles P.K."/>
            <person name="Bell S.N."/>
            <person name="Bell A.V."/>
            <person name="Beltran B."/>
            <person name="Bickham C."/>
            <person name="Bustamante Y."/>
            <person name="Caleb T."/>
            <person name="Canada A."/>
            <person name="Cardenas V."/>
            <person name="Carter K."/>
            <person name="Chacko J."/>
            <person name="Chandrabose M.N."/>
            <person name="Chavez D."/>
            <person name="Chavez A."/>
            <person name="Chen L."/>
            <person name="Chu H.-S."/>
            <person name="Claassen K.J."/>
            <person name="Cockrell R."/>
            <person name="Collins M."/>
            <person name="Cooper J.A."/>
            <person name="Cree A."/>
            <person name="Curry S.M."/>
            <person name="Da Y."/>
            <person name="Dao M.D."/>
            <person name="Das B."/>
            <person name="Davila M.-L."/>
            <person name="Davy-Carroll L."/>
            <person name="Denson S."/>
            <person name="Dinh H."/>
            <person name="Ebong V.E."/>
            <person name="Edwards J.R."/>
            <person name="Egan A."/>
            <person name="El-Daye J."/>
            <person name="Escobedo L."/>
            <person name="Fernandez S."/>
            <person name="Fernando P.R."/>
            <person name="Flagg N."/>
            <person name="Forbes L.D."/>
            <person name="Fowler R.G."/>
            <person name="Fu Q."/>
            <person name="Gabisi R.A."/>
            <person name="Ganer J."/>
            <person name="Garbino Pronczuk A."/>
            <person name="Garcia R.M."/>
            <person name="Garner T."/>
            <person name="Garrett T.E."/>
            <person name="Gonzalez D.A."/>
            <person name="Hamid H."/>
            <person name="Hawkins E.S."/>
            <person name="Hirani K."/>
            <person name="Hogues M.E."/>
            <person name="Hollins B."/>
            <person name="Hsiao C.-H."/>
            <person name="Jabil R."/>
            <person name="James M.L."/>
            <person name="Jhangiani S.N."/>
            <person name="Johnson B."/>
            <person name="Johnson Q."/>
            <person name="Joshi V."/>
            <person name="Kalu J.B."/>
            <person name="Kam C."/>
            <person name="Kashfia A."/>
            <person name="Keebler J."/>
            <person name="Kisamo H."/>
            <person name="Kovar C.L."/>
            <person name="Lago L.A."/>
            <person name="Lai C.-Y."/>
            <person name="Laidlaw J."/>
            <person name="Lara F."/>
            <person name="Le T.-K."/>
            <person name="Lee S.L."/>
            <person name="Legall F.H."/>
            <person name="Lemon S.J."/>
            <person name="Lewis L.R."/>
            <person name="Li B."/>
            <person name="Liu Y."/>
            <person name="Liu Y.-S."/>
            <person name="Lopez J."/>
            <person name="Lozado R.J."/>
            <person name="Lu J."/>
            <person name="Madu R.C."/>
            <person name="Maheshwari M."/>
            <person name="Maheshwari R."/>
            <person name="Malloy K."/>
            <person name="Martinez E."/>
            <person name="Mathew T."/>
            <person name="Mercado I.C."/>
            <person name="Mercado C."/>
            <person name="Meyer B."/>
            <person name="Montgomery K."/>
            <person name="Morgan M.B."/>
            <person name="Munidasa M."/>
            <person name="Nazareth L.V."/>
            <person name="Nelson J."/>
            <person name="Ng B.M."/>
            <person name="Nguyen N.B."/>
            <person name="Nguyen P.Q."/>
            <person name="Nguyen T."/>
            <person name="Obregon M."/>
            <person name="Okwuonu G.O."/>
            <person name="Onwere C.G."/>
            <person name="Orozco G."/>
            <person name="Parra A."/>
            <person name="Patel S."/>
            <person name="Patil S."/>
            <person name="Perez A."/>
            <person name="Perez Y."/>
            <person name="Pham C."/>
            <person name="Primus E.L."/>
            <person name="Pu L.-L."/>
            <person name="Puazo M."/>
            <person name="Qin X."/>
            <person name="Quiroz J.B."/>
            <person name="Reese J."/>
            <person name="Richards S."/>
            <person name="Rives C.M."/>
            <person name="Robberts R."/>
            <person name="Ruiz S.J."/>
            <person name="Ruiz M.J."/>
            <person name="Santibanez J."/>
            <person name="Schneider B.W."/>
            <person name="Sisson I."/>
            <person name="Smith M."/>
            <person name="Sodergren E."/>
            <person name="Song X.-Z."/>
            <person name="Song B.B."/>
            <person name="Summersgill H."/>
            <person name="Thelus R."/>
            <person name="Thornton R.D."/>
            <person name="Trejos Z.Y."/>
            <person name="Usmani K."/>
            <person name="Vattathil S."/>
            <person name="Villasana D."/>
            <person name="Walker D.L."/>
            <person name="Wang S."/>
            <person name="Wang K."/>
            <person name="White C.S."/>
            <person name="Williams A.C."/>
            <person name="Williamson J."/>
            <person name="Wilson K."/>
            <person name="Woghiren I.O."/>
            <person name="Woodworth J.R."/>
            <person name="Worley K.C."/>
            <person name="Wright R.A."/>
            <person name="Wu W."/>
            <person name="Young L."/>
            <person name="Zhang L."/>
            <person name="Zhang J."/>
            <person name="Zhu Y."/>
            <person name="Muzny D.M."/>
            <person name="Weinstock G."/>
            <person name="Gibbs R.A."/>
        </authorList>
    </citation>
    <scope>NUCLEOTIDE SEQUENCE [LARGE SCALE GENOMIC DNA]</scope>
    <source>
        <strain evidence="7">LSR1</strain>
    </source>
</reference>
<reference evidence="6" key="2">
    <citation type="submission" date="2022-06" db="UniProtKB">
        <authorList>
            <consortium name="EnsemblMetazoa"/>
        </authorList>
    </citation>
    <scope>IDENTIFICATION</scope>
</reference>
<sequence>MESIHLGRNAASNVVHCPFNMAHTMPQKTLILHLTKCPDRKPNQSICPFNYLHVVETLDLAVHEAQCPDRLDFDQMVYQTTETKHDVTLKVPELIDDLDETWDDASTYQQRSNKPTIPVQNVIKTINQKPCFMKPPAGYTKSERKKYRSDAQKAYRNVDLSYKPNPSITDRVDDSMTQSGSKNVNQGNQQVKNNGLFFGKRP</sequence>
<name>A0A8R2A6B2_ACYPI</name>
<proteinExistence type="predicted"/>
<dbReference type="EnsemblMetazoa" id="XM_003244153.4">
    <property type="protein sequence ID" value="XP_003244201.1"/>
    <property type="gene ID" value="LOC100574124"/>
</dbReference>
<evidence type="ECO:0000256" key="4">
    <source>
        <dbReference type="SAM" id="MobiDB-lite"/>
    </source>
</evidence>
<dbReference type="GO" id="GO:0008270">
    <property type="term" value="F:zinc ion binding"/>
    <property type="evidence" value="ECO:0007669"/>
    <property type="project" value="UniProtKB-KW"/>
</dbReference>
<feature type="region of interest" description="Disordered" evidence="4">
    <location>
        <begin position="158"/>
        <end position="202"/>
    </location>
</feature>
<dbReference type="InterPro" id="IPR022776">
    <property type="entry name" value="TRM13/UPF0224_CHHC_Znf_dom"/>
</dbReference>
<dbReference type="Pfam" id="PF05253">
    <property type="entry name" value="zf-U11-48K"/>
    <property type="match status" value="1"/>
</dbReference>
<evidence type="ECO:0000256" key="3">
    <source>
        <dbReference type="ARBA" id="ARBA00022833"/>
    </source>
</evidence>
<dbReference type="AlphaFoldDB" id="A0A8R2A6B2"/>
<dbReference type="RefSeq" id="XP_003244202.1">
    <property type="nucleotide sequence ID" value="XM_003244154.3"/>
</dbReference>
<evidence type="ECO:0000256" key="2">
    <source>
        <dbReference type="ARBA" id="ARBA00022771"/>
    </source>
</evidence>
<protein>
    <recommendedName>
        <fullName evidence="5">CHHC U11-48K-type domain-containing protein</fullName>
    </recommendedName>
</protein>
<keyword evidence="3" id="KW-0862">Zinc</keyword>